<dbReference type="Proteomes" id="UP000233425">
    <property type="component" value="Unassembled WGS sequence"/>
</dbReference>
<dbReference type="EMBL" id="NNSR01000028">
    <property type="protein sequence ID" value="PKD32278.1"/>
    <property type="molecule type" value="Genomic_DNA"/>
</dbReference>
<comment type="caution">
    <text evidence="1">The sequence shown here is derived from an EMBL/GenBank/DDBJ whole genome shotgun (WGS) entry which is preliminary data.</text>
</comment>
<keyword evidence="2" id="KW-1185">Reference proteome</keyword>
<dbReference type="AlphaFoldDB" id="A0A2N0UZA2"/>
<proteinExistence type="predicted"/>
<gene>
    <name evidence="1" type="ORF">RBATCC27255_00486</name>
</gene>
<evidence type="ECO:0000313" key="2">
    <source>
        <dbReference type="Proteomes" id="UP000233425"/>
    </source>
</evidence>
<dbReference type="RefSeq" id="WP_101028587.1">
    <property type="nucleotide sequence ID" value="NZ_CABMMZ010000028.1"/>
</dbReference>
<reference evidence="1" key="1">
    <citation type="journal article" date="2018" name="Environ. Microbiol.">
        <title>Sporulation capability and amylosome conservation among diverse human colonic and rumen isolates of the keystone starch-degrader Ruminococcus bromii.</title>
        <authorList>
            <person name="Mukhopadhya I."/>
            <person name="Morais S."/>
            <person name="Laverde-Gomez J."/>
            <person name="Sheridan P.O."/>
            <person name="Walker A.W."/>
            <person name="Kelly W."/>
            <person name="Klieve A.V."/>
            <person name="Ouwerkerk D."/>
            <person name="Duncan S.H."/>
            <person name="Louis P."/>
            <person name="Koropatkin N."/>
            <person name="Cockburn D."/>
            <person name="Kibler R."/>
            <person name="Cooper P.J."/>
            <person name="Sandoval C."/>
            <person name="Crost E."/>
            <person name="Juge N."/>
            <person name="Bayer E.A."/>
            <person name="Flint H.J."/>
        </authorList>
    </citation>
    <scope>NUCLEOTIDE SEQUENCE [LARGE SCALE GENOMIC DNA]</scope>
    <source>
        <strain evidence="1">ATCC 27255</strain>
    </source>
</reference>
<evidence type="ECO:0000313" key="1">
    <source>
        <dbReference type="EMBL" id="PKD32278.1"/>
    </source>
</evidence>
<accession>A0A2N0UZA2</accession>
<protein>
    <recommendedName>
        <fullName evidence="3">Ribbon-helix-helix protein CopG domain-containing protein</fullName>
    </recommendedName>
</protein>
<sequence>MEKKKKTFTSTEVKRRYNEKVYSQISFSAPKDLVEEFREICRNIGISQASVFKRFIADFVEKYR</sequence>
<organism evidence="1 2">
    <name type="scientific">Ruminococcus bromii</name>
    <dbReference type="NCBI Taxonomy" id="40518"/>
    <lineage>
        <taxon>Bacteria</taxon>
        <taxon>Bacillati</taxon>
        <taxon>Bacillota</taxon>
        <taxon>Clostridia</taxon>
        <taxon>Eubacteriales</taxon>
        <taxon>Oscillospiraceae</taxon>
        <taxon>Ruminococcus</taxon>
    </lineage>
</organism>
<name>A0A2N0UZA2_9FIRM</name>
<evidence type="ECO:0008006" key="3">
    <source>
        <dbReference type="Google" id="ProtNLM"/>
    </source>
</evidence>